<sequence length="210" mass="23710">MLNHPLYKQLSGYQIILGSKSPRRQEILRNNLGIDNFTIVESNFAEDLVIDDPLEYVTATSHHKAKAILNQNKFDEPTIVITCDTIVSCNNHILEKPMTKEKQQEFFQIYKQYKEVQVISAVTIFKIDKDGKASEYADQCTSTLSFNDHEGADDLVNAYIDSEEGLDVAGGFRFQEFGSLLFNSLQGDYFNVVGLPVSITFELLSRAVLV</sequence>
<dbReference type="InterPro" id="IPR029001">
    <property type="entry name" value="ITPase-like_fam"/>
</dbReference>
<dbReference type="EMBL" id="GL996506">
    <property type="protein sequence ID" value="EGW29976.1"/>
    <property type="molecule type" value="Genomic_DNA"/>
</dbReference>
<evidence type="ECO:0000313" key="4">
    <source>
        <dbReference type="Proteomes" id="UP000000709"/>
    </source>
</evidence>
<dbReference type="SUPFAM" id="SSF52972">
    <property type="entry name" value="ITPase-like"/>
    <property type="match status" value="1"/>
</dbReference>
<name>G3AVT1_SPAPN</name>
<dbReference type="HAMAP" id="MF_00528">
    <property type="entry name" value="Maf"/>
    <property type="match status" value="1"/>
</dbReference>
<dbReference type="eggNOG" id="KOG1509">
    <property type="taxonomic scope" value="Eukaryota"/>
</dbReference>
<keyword evidence="4" id="KW-1185">Reference proteome</keyword>
<organism evidence="4">
    <name type="scientific">Spathaspora passalidarum (strain NRRL Y-27907 / 11-Y1)</name>
    <dbReference type="NCBI Taxonomy" id="619300"/>
    <lineage>
        <taxon>Eukaryota</taxon>
        <taxon>Fungi</taxon>
        <taxon>Dikarya</taxon>
        <taxon>Ascomycota</taxon>
        <taxon>Saccharomycotina</taxon>
        <taxon>Pichiomycetes</taxon>
        <taxon>Debaryomycetaceae</taxon>
        <taxon>Spathaspora</taxon>
    </lineage>
</organism>
<accession>G3AVT1</accession>
<dbReference type="GO" id="GO:0047429">
    <property type="term" value="F:nucleoside triphosphate diphosphatase activity"/>
    <property type="evidence" value="ECO:0007669"/>
    <property type="project" value="InterPro"/>
</dbReference>
<dbReference type="OrthoDB" id="10267058at2759"/>
<dbReference type="PANTHER" id="PTHR43213">
    <property type="entry name" value="BIFUNCTIONAL DTTP/UTP PYROPHOSPHATASE/METHYLTRANSFERASE PROTEIN-RELATED"/>
    <property type="match status" value="1"/>
</dbReference>
<dbReference type="FunCoup" id="G3AVT1">
    <property type="interactions" value="113"/>
</dbReference>
<evidence type="ECO:0000256" key="1">
    <source>
        <dbReference type="ARBA" id="ARBA00001968"/>
    </source>
</evidence>
<dbReference type="HOGENOM" id="CLU_040416_0_2_1"/>
<evidence type="ECO:0000256" key="2">
    <source>
        <dbReference type="ARBA" id="ARBA00022801"/>
    </source>
</evidence>
<dbReference type="Gene3D" id="3.90.950.10">
    <property type="match status" value="1"/>
</dbReference>
<dbReference type="KEGG" id="spaa:SPAPADRAFT_143987"/>
<dbReference type="PIRSF" id="PIRSF006305">
    <property type="entry name" value="Maf"/>
    <property type="match status" value="1"/>
</dbReference>
<dbReference type="CDD" id="cd00555">
    <property type="entry name" value="Maf"/>
    <property type="match status" value="1"/>
</dbReference>
<dbReference type="PANTHER" id="PTHR43213:SF5">
    <property type="entry name" value="BIFUNCTIONAL DTTP_UTP PYROPHOSPHATASE_METHYLTRANSFERASE PROTEIN-RELATED"/>
    <property type="match status" value="1"/>
</dbReference>
<dbReference type="AlphaFoldDB" id="G3AVT1"/>
<dbReference type="NCBIfam" id="TIGR00172">
    <property type="entry name" value="maf"/>
    <property type="match status" value="1"/>
</dbReference>
<dbReference type="Proteomes" id="UP000000709">
    <property type="component" value="Unassembled WGS sequence"/>
</dbReference>
<dbReference type="InParanoid" id="G3AVT1"/>
<proteinExistence type="inferred from homology"/>
<keyword evidence="2" id="KW-0378">Hydrolase</keyword>
<protein>
    <recommendedName>
        <fullName evidence="5">Maf-like protein</fullName>
    </recommendedName>
</protein>
<dbReference type="OMA" id="VIGCDSV"/>
<dbReference type="RefSeq" id="XP_007377742.1">
    <property type="nucleotide sequence ID" value="XM_007377680.1"/>
</dbReference>
<dbReference type="InterPro" id="IPR003697">
    <property type="entry name" value="Maf-like"/>
</dbReference>
<evidence type="ECO:0000313" key="3">
    <source>
        <dbReference type="EMBL" id="EGW29976.1"/>
    </source>
</evidence>
<dbReference type="STRING" id="619300.G3AVT1"/>
<evidence type="ECO:0008006" key="5">
    <source>
        <dbReference type="Google" id="ProtNLM"/>
    </source>
</evidence>
<gene>
    <name evidence="3" type="ORF">SPAPADRAFT_143987</name>
</gene>
<comment type="cofactor">
    <cofactor evidence="1">
        <name>a divalent metal cation</name>
        <dbReference type="ChEBI" id="CHEBI:60240"/>
    </cofactor>
</comment>
<reference evidence="3 4" key="1">
    <citation type="journal article" date="2011" name="Proc. Natl. Acad. Sci. U.S.A.">
        <title>Comparative genomics of xylose-fermenting fungi for enhanced biofuel production.</title>
        <authorList>
            <person name="Wohlbach D.J."/>
            <person name="Kuo A."/>
            <person name="Sato T.K."/>
            <person name="Potts K.M."/>
            <person name="Salamov A.A."/>
            <person name="LaButti K.M."/>
            <person name="Sun H."/>
            <person name="Clum A."/>
            <person name="Pangilinan J.L."/>
            <person name="Lindquist E.A."/>
            <person name="Lucas S."/>
            <person name="Lapidus A."/>
            <person name="Jin M."/>
            <person name="Gunawan C."/>
            <person name="Balan V."/>
            <person name="Dale B.E."/>
            <person name="Jeffries T.W."/>
            <person name="Zinkel R."/>
            <person name="Barry K.W."/>
            <person name="Grigoriev I.V."/>
            <person name="Gasch A.P."/>
        </authorList>
    </citation>
    <scope>NUCLEOTIDE SEQUENCE [LARGE SCALE GENOMIC DNA]</scope>
    <source>
        <strain evidence="4">NRRL Y-27907 / 11-Y1</strain>
    </source>
</reference>
<dbReference type="GeneID" id="18870589"/>
<dbReference type="Pfam" id="PF02545">
    <property type="entry name" value="Maf"/>
    <property type="match status" value="1"/>
</dbReference>